<evidence type="ECO:0000313" key="2">
    <source>
        <dbReference type="Proteomes" id="UP000198816"/>
    </source>
</evidence>
<name>A0A1H2Q7R5_THIRO</name>
<dbReference type="STRING" id="1058.SAMN05421783_101156"/>
<protein>
    <submittedName>
        <fullName evidence="1">Uncharacterized protein</fullName>
    </submittedName>
</protein>
<proteinExistence type="predicted"/>
<organism evidence="1 2">
    <name type="scientific">Thiocapsa roseopersicina</name>
    <dbReference type="NCBI Taxonomy" id="1058"/>
    <lineage>
        <taxon>Bacteria</taxon>
        <taxon>Pseudomonadati</taxon>
        <taxon>Pseudomonadota</taxon>
        <taxon>Gammaproteobacteria</taxon>
        <taxon>Chromatiales</taxon>
        <taxon>Chromatiaceae</taxon>
        <taxon>Thiocapsa</taxon>
    </lineage>
</organism>
<sequence length="30" mass="3343">MTLNRLSPEVGEIPKAKYNMIMTHVALDAV</sequence>
<keyword evidence="2" id="KW-1185">Reference proteome</keyword>
<gene>
    <name evidence="1" type="ORF">SAMN05421783_101156</name>
</gene>
<dbReference type="AlphaFoldDB" id="A0A1H2Q7R5"/>
<evidence type="ECO:0000313" key="1">
    <source>
        <dbReference type="EMBL" id="SDW03172.1"/>
    </source>
</evidence>
<reference evidence="2" key="1">
    <citation type="submission" date="2016-10" db="EMBL/GenBank/DDBJ databases">
        <authorList>
            <person name="Varghese N."/>
            <person name="Submissions S."/>
        </authorList>
    </citation>
    <scope>NUCLEOTIDE SEQUENCE [LARGE SCALE GENOMIC DNA]</scope>
    <source>
        <strain evidence="2">DSM 217</strain>
    </source>
</reference>
<dbReference type="EMBL" id="FNNZ01000001">
    <property type="protein sequence ID" value="SDW03172.1"/>
    <property type="molecule type" value="Genomic_DNA"/>
</dbReference>
<accession>A0A1H2Q7R5</accession>
<dbReference type="Proteomes" id="UP000198816">
    <property type="component" value="Unassembled WGS sequence"/>
</dbReference>